<dbReference type="Gene3D" id="2.60.40.1120">
    <property type="entry name" value="Carboxypeptidase-like, regulatory domain"/>
    <property type="match status" value="1"/>
</dbReference>
<dbReference type="Proteomes" id="UP000535182">
    <property type="component" value="Unassembled WGS sequence"/>
</dbReference>
<reference evidence="3 4" key="1">
    <citation type="submission" date="2020-08" db="EMBL/GenBank/DDBJ databases">
        <title>Genomic Encyclopedia of Type Strains, Phase IV (KMG-V): Genome sequencing to study the core and pangenomes of soil and plant-associated prokaryotes.</title>
        <authorList>
            <person name="Whitman W."/>
        </authorList>
    </citation>
    <scope>NUCLEOTIDE SEQUENCE [LARGE SCALE GENOMIC DNA]</scope>
    <source>
        <strain evidence="3 4">X5P2</strain>
    </source>
</reference>
<evidence type="ECO:0000256" key="1">
    <source>
        <dbReference type="SAM" id="SignalP"/>
    </source>
</evidence>
<dbReference type="SUPFAM" id="SSF56935">
    <property type="entry name" value="Porins"/>
    <property type="match status" value="1"/>
</dbReference>
<gene>
    <name evidence="3" type="ORF">HDF14_003970</name>
</gene>
<organism evidence="3 4">
    <name type="scientific">Tunturiibacter gelidiferens</name>
    <dbReference type="NCBI Taxonomy" id="3069689"/>
    <lineage>
        <taxon>Bacteria</taxon>
        <taxon>Pseudomonadati</taxon>
        <taxon>Acidobacteriota</taxon>
        <taxon>Terriglobia</taxon>
        <taxon>Terriglobales</taxon>
        <taxon>Acidobacteriaceae</taxon>
        <taxon>Tunturiibacter</taxon>
    </lineage>
</organism>
<sequence>MLKNVVRIMASVFLLVCGFSAAAQTTAQFSGRVTDPQGAIVRSAEVRVVNQATGVERRMVTNNDDLYTVPFLNPGIYQIFVQANGFSTTSSEPITINVGQSLSFDVQLRLMSSQQQVDVAASVPIIDQTSSSLGTIETTQRIVDLPLNGRNFLQLAYLGAGANQGAQNNGALRGTTDNNRPGIQVAVNGLTSFDNNFLLDGVDNNEFGQGTLVIQPAPDAIQKFRVEENSMRAEFGRGGAAVNVLLKSGTNKFHGGVYEFIRNDKLDARNYFDPQRPPFQRNQFGALLGGPIIRNRTFFFADYEGERIRQGVSYVSSVPTSLMHNGDFSELKTNLYDPQTTNPVSSQRTLLNPSNPFVIPANRIDSVGQAVLNVLPLPNLPGTVNNFVYTPKQVTNGDQFDVRIDHTIRQTDQLFGHAALQDVRFLKPAPLGEAGGCCQGFGSNIDGREQSYALGEYHAFGKNITNDAHFAFLRWQINTQHLDAGQDRSQQLGIPNANRGDNPYSSGLSLFTLSGYTSFGDSSYVPEIATDDTYQIADIVTWLKGRHAFKFGGDFRYLSRDFFQAEAPFGTFSFSGQYTQNVATGDGGSAIADLLLGIPVSKLQDNLASMDKTKMREFDTFFQDDWKIAPGLLSTLASVMIFTRL</sequence>
<proteinExistence type="predicted"/>
<protein>
    <recommendedName>
        <fullName evidence="2">TonB-dependent transporter Oar-like beta-barrel domain-containing protein</fullName>
    </recommendedName>
</protein>
<evidence type="ECO:0000313" key="3">
    <source>
        <dbReference type="EMBL" id="MBB5330335.1"/>
    </source>
</evidence>
<feature type="domain" description="TonB-dependent transporter Oar-like beta-barrel" evidence="2">
    <location>
        <begin position="246"/>
        <end position="632"/>
    </location>
</feature>
<dbReference type="GO" id="GO:0030246">
    <property type="term" value="F:carbohydrate binding"/>
    <property type="evidence" value="ECO:0007669"/>
    <property type="project" value="InterPro"/>
</dbReference>
<dbReference type="Pfam" id="PF13620">
    <property type="entry name" value="CarboxypepD_reg"/>
    <property type="match status" value="1"/>
</dbReference>
<feature type="chain" id="PRO_5040770858" description="TonB-dependent transporter Oar-like beta-barrel domain-containing protein" evidence="1">
    <location>
        <begin position="23"/>
        <end position="645"/>
    </location>
</feature>
<dbReference type="Pfam" id="PF25183">
    <property type="entry name" value="OMP_b-brl_4"/>
    <property type="match status" value="1"/>
</dbReference>
<feature type="signal peptide" evidence="1">
    <location>
        <begin position="1"/>
        <end position="22"/>
    </location>
</feature>
<evidence type="ECO:0000313" key="4">
    <source>
        <dbReference type="Proteomes" id="UP000535182"/>
    </source>
</evidence>
<comment type="caution">
    <text evidence="3">The sequence shown here is derived from an EMBL/GenBank/DDBJ whole genome shotgun (WGS) entry which is preliminary data.</text>
</comment>
<dbReference type="RefSeq" id="WP_183979729.1">
    <property type="nucleotide sequence ID" value="NZ_JACHEB010000010.1"/>
</dbReference>
<name>A0A9X0QHB1_9BACT</name>
<dbReference type="InterPro" id="IPR057601">
    <property type="entry name" value="Oar-like_b-barrel"/>
</dbReference>
<evidence type="ECO:0000259" key="2">
    <source>
        <dbReference type="Pfam" id="PF25183"/>
    </source>
</evidence>
<dbReference type="SUPFAM" id="SSF49452">
    <property type="entry name" value="Starch-binding domain-like"/>
    <property type="match status" value="1"/>
</dbReference>
<keyword evidence="1" id="KW-0732">Signal</keyword>
<dbReference type="AlphaFoldDB" id="A0A9X0QHB1"/>
<dbReference type="InterPro" id="IPR013784">
    <property type="entry name" value="Carb-bd-like_fold"/>
</dbReference>
<keyword evidence="4" id="KW-1185">Reference proteome</keyword>
<accession>A0A9X0QHB1</accession>
<dbReference type="EMBL" id="JACHEB010000010">
    <property type="protein sequence ID" value="MBB5330335.1"/>
    <property type="molecule type" value="Genomic_DNA"/>
</dbReference>